<feature type="non-terminal residue" evidence="2">
    <location>
        <position position="1"/>
    </location>
</feature>
<keyword evidence="1" id="KW-0812">Transmembrane</keyword>
<gene>
    <name evidence="2" type="ORF">S01H4_01025</name>
</gene>
<evidence type="ECO:0000256" key="1">
    <source>
        <dbReference type="SAM" id="Phobius"/>
    </source>
</evidence>
<sequence length="52" mass="5998">YAGIVCGGLSISHLLSLLYFFLLVLVLVINYFQKFICTKNIFYYFIVNIKGD</sequence>
<accession>X0ZBF2</accession>
<organism evidence="2">
    <name type="scientific">marine sediment metagenome</name>
    <dbReference type="NCBI Taxonomy" id="412755"/>
    <lineage>
        <taxon>unclassified sequences</taxon>
        <taxon>metagenomes</taxon>
        <taxon>ecological metagenomes</taxon>
    </lineage>
</organism>
<comment type="caution">
    <text evidence="2">The sequence shown here is derived from an EMBL/GenBank/DDBJ whole genome shotgun (WGS) entry which is preliminary data.</text>
</comment>
<reference evidence="2" key="1">
    <citation type="journal article" date="2014" name="Front. Microbiol.">
        <title>High frequency of phylogenetically diverse reductive dehalogenase-homologous genes in deep subseafloor sedimentary metagenomes.</title>
        <authorList>
            <person name="Kawai M."/>
            <person name="Futagami T."/>
            <person name="Toyoda A."/>
            <person name="Takaki Y."/>
            <person name="Nishi S."/>
            <person name="Hori S."/>
            <person name="Arai W."/>
            <person name="Tsubouchi T."/>
            <person name="Morono Y."/>
            <person name="Uchiyama I."/>
            <person name="Ito T."/>
            <person name="Fujiyama A."/>
            <person name="Inagaki F."/>
            <person name="Takami H."/>
        </authorList>
    </citation>
    <scope>NUCLEOTIDE SEQUENCE</scope>
    <source>
        <strain evidence="2">Expedition CK06-06</strain>
    </source>
</reference>
<protein>
    <submittedName>
        <fullName evidence="2">Uncharacterized protein</fullName>
    </submittedName>
</protein>
<name>X0ZBF2_9ZZZZ</name>
<dbReference type="AlphaFoldDB" id="X0ZBF2"/>
<proteinExistence type="predicted"/>
<feature type="transmembrane region" description="Helical" evidence="1">
    <location>
        <begin position="12"/>
        <end position="32"/>
    </location>
</feature>
<dbReference type="EMBL" id="BART01000170">
    <property type="protein sequence ID" value="GAG66484.1"/>
    <property type="molecule type" value="Genomic_DNA"/>
</dbReference>
<keyword evidence="1" id="KW-1133">Transmembrane helix</keyword>
<keyword evidence="1" id="KW-0472">Membrane</keyword>
<evidence type="ECO:0000313" key="2">
    <source>
        <dbReference type="EMBL" id="GAG66484.1"/>
    </source>
</evidence>